<dbReference type="EMBL" id="HF951689">
    <property type="protein sequence ID" value="CCW34542.1"/>
    <property type="molecule type" value="Genomic_DNA"/>
</dbReference>
<dbReference type="STRING" id="454171.CP488_00436"/>
<dbReference type="Gene3D" id="3.30.750.24">
    <property type="entry name" value="STAS domain"/>
    <property type="match status" value="1"/>
</dbReference>
<evidence type="ECO:0000313" key="3">
    <source>
        <dbReference type="Proteomes" id="UP000014227"/>
    </source>
</evidence>
<keyword evidence="3" id="KW-1185">Reference proteome</keyword>
<dbReference type="KEGG" id="ccz:CCALI_00717"/>
<dbReference type="InterPro" id="IPR036513">
    <property type="entry name" value="STAS_dom_sf"/>
</dbReference>
<dbReference type="PROSITE" id="PS50801">
    <property type="entry name" value="STAS"/>
    <property type="match status" value="1"/>
</dbReference>
<gene>
    <name evidence="2" type="ORF">CCALI_00717</name>
</gene>
<dbReference type="Pfam" id="PF01740">
    <property type="entry name" value="STAS"/>
    <property type="match status" value="1"/>
</dbReference>
<dbReference type="eggNOG" id="COG1366">
    <property type="taxonomic scope" value="Bacteria"/>
</dbReference>
<feature type="domain" description="STAS" evidence="1">
    <location>
        <begin position="9"/>
        <end position="107"/>
    </location>
</feature>
<dbReference type="InParanoid" id="S0EVX0"/>
<proteinExistence type="predicted"/>
<protein>
    <recommendedName>
        <fullName evidence="1">STAS domain-containing protein</fullName>
    </recommendedName>
</protein>
<evidence type="ECO:0000259" key="1">
    <source>
        <dbReference type="PROSITE" id="PS50801"/>
    </source>
</evidence>
<dbReference type="SUPFAM" id="SSF52091">
    <property type="entry name" value="SpoIIaa-like"/>
    <property type="match status" value="1"/>
</dbReference>
<dbReference type="Proteomes" id="UP000014227">
    <property type="component" value="Chromosome I"/>
</dbReference>
<name>S0EVX0_CHTCT</name>
<evidence type="ECO:0000313" key="2">
    <source>
        <dbReference type="EMBL" id="CCW34542.1"/>
    </source>
</evidence>
<reference evidence="3" key="1">
    <citation type="submission" date="2013-03" db="EMBL/GenBank/DDBJ databases">
        <title>Genome sequence of Chthonomonas calidirosea, the first sequenced genome from the Armatimonadetes phylum (formally candidate division OP10).</title>
        <authorList>
            <person name="Lee K.C.Y."/>
            <person name="Morgan X.C."/>
            <person name="Dunfield P.F."/>
            <person name="Tamas I."/>
            <person name="Houghton K.M."/>
            <person name="Vyssotski M."/>
            <person name="Ryan J.L.J."/>
            <person name="Lagutin K."/>
            <person name="McDonald I.R."/>
            <person name="Stott M.B."/>
        </authorList>
    </citation>
    <scope>NUCLEOTIDE SEQUENCE [LARGE SCALE GENOMIC DNA]</scope>
    <source>
        <strain evidence="3">DSM 23976 / ICMP 18418 / T49</strain>
    </source>
</reference>
<organism evidence="2 3">
    <name type="scientific">Chthonomonas calidirosea (strain DSM 23976 / ICMP 18418 / T49)</name>
    <dbReference type="NCBI Taxonomy" id="1303518"/>
    <lineage>
        <taxon>Bacteria</taxon>
        <taxon>Bacillati</taxon>
        <taxon>Armatimonadota</taxon>
        <taxon>Chthonomonadia</taxon>
        <taxon>Chthonomonadales</taxon>
        <taxon>Chthonomonadaceae</taxon>
        <taxon>Chthonomonas</taxon>
    </lineage>
</organism>
<dbReference type="AlphaFoldDB" id="S0EVX0"/>
<dbReference type="CDD" id="cd07043">
    <property type="entry name" value="STAS_anti-anti-sigma_factors"/>
    <property type="match status" value="1"/>
</dbReference>
<dbReference type="PATRIC" id="fig|1303518.3.peg.723"/>
<sequence length="266" mass="29214">MIIETQDDVVRLSGSLRQNQWPTIRAVAGMLLHDHPEGIIIDCANLQDISEEGAKTFLEAMRDIEAAGKRIIVANLPEHVLNVIKSVPGIRSQLPIANSVEEARASLHRLPQNVSPTALAPKGRSLLVLLVPGIDLTPGAWLATQMARARRSEVAFVFLLEVPRDLPLNTPLGEQEDEAQHALEVAMGFAKNAGVTATPHIERVRDLIDGALAMIRQYEVERVVFATSQQSLDTGNEETFYRLVDALLHRAPSEVIVGRLKAEKIL</sequence>
<accession>S0EVX0</accession>
<dbReference type="HOGENOM" id="CLU_1044676_0_0_0"/>
<dbReference type="RefSeq" id="WP_016482104.1">
    <property type="nucleotide sequence ID" value="NC_021487.1"/>
</dbReference>
<dbReference type="InterPro" id="IPR002645">
    <property type="entry name" value="STAS_dom"/>
</dbReference>
<dbReference type="OrthoDB" id="164038at2"/>